<gene>
    <name evidence="1" type="ORF">L9F63_018899</name>
</gene>
<sequence length="116" mass="13393">WKNLDLKDGTIYGVSQIIIRRVILENSRKTMAAVMVPDDYDDDTVCVLNDIKSKLNLYGCNIQITFGEQTLNLYLLKRKENDIQNSVQRDNVVVKLDSIYYDSLTCPFFNSHLNTI</sequence>
<name>A0AAD7ZVV1_DIPPU</name>
<evidence type="ECO:0000313" key="2">
    <source>
        <dbReference type="Proteomes" id="UP001233999"/>
    </source>
</evidence>
<proteinExistence type="predicted"/>
<accession>A0AAD7ZVV1</accession>
<reference evidence="1" key="2">
    <citation type="submission" date="2023-05" db="EMBL/GenBank/DDBJ databases">
        <authorList>
            <person name="Fouks B."/>
        </authorList>
    </citation>
    <scope>NUCLEOTIDE SEQUENCE</scope>
    <source>
        <strain evidence="1">Stay&amp;Tobe</strain>
        <tissue evidence="1">Testes</tissue>
    </source>
</reference>
<dbReference type="AlphaFoldDB" id="A0AAD7ZVV1"/>
<feature type="non-terminal residue" evidence="1">
    <location>
        <position position="116"/>
    </location>
</feature>
<evidence type="ECO:0000313" key="1">
    <source>
        <dbReference type="EMBL" id="KAJ9587647.1"/>
    </source>
</evidence>
<feature type="non-terminal residue" evidence="1">
    <location>
        <position position="1"/>
    </location>
</feature>
<dbReference type="EMBL" id="JASPKZ010006078">
    <property type="protein sequence ID" value="KAJ9587647.1"/>
    <property type="molecule type" value="Genomic_DNA"/>
</dbReference>
<comment type="caution">
    <text evidence="1">The sequence shown here is derived from an EMBL/GenBank/DDBJ whole genome shotgun (WGS) entry which is preliminary data.</text>
</comment>
<keyword evidence="2" id="KW-1185">Reference proteome</keyword>
<dbReference type="Proteomes" id="UP001233999">
    <property type="component" value="Unassembled WGS sequence"/>
</dbReference>
<protein>
    <submittedName>
        <fullName evidence="1">Uncharacterized protein</fullName>
    </submittedName>
</protein>
<reference evidence="1" key="1">
    <citation type="journal article" date="2023" name="IScience">
        <title>Live-bearing cockroach genome reveals convergent evolutionary mechanisms linked to viviparity in insects and beyond.</title>
        <authorList>
            <person name="Fouks B."/>
            <person name="Harrison M.C."/>
            <person name="Mikhailova A.A."/>
            <person name="Marchal E."/>
            <person name="English S."/>
            <person name="Carruthers M."/>
            <person name="Jennings E.C."/>
            <person name="Chiamaka E.L."/>
            <person name="Frigard R.A."/>
            <person name="Pippel M."/>
            <person name="Attardo G.M."/>
            <person name="Benoit J.B."/>
            <person name="Bornberg-Bauer E."/>
            <person name="Tobe S.S."/>
        </authorList>
    </citation>
    <scope>NUCLEOTIDE SEQUENCE</scope>
    <source>
        <strain evidence="1">Stay&amp;Tobe</strain>
    </source>
</reference>
<organism evidence="1 2">
    <name type="scientific">Diploptera punctata</name>
    <name type="common">Pacific beetle cockroach</name>
    <dbReference type="NCBI Taxonomy" id="6984"/>
    <lineage>
        <taxon>Eukaryota</taxon>
        <taxon>Metazoa</taxon>
        <taxon>Ecdysozoa</taxon>
        <taxon>Arthropoda</taxon>
        <taxon>Hexapoda</taxon>
        <taxon>Insecta</taxon>
        <taxon>Pterygota</taxon>
        <taxon>Neoptera</taxon>
        <taxon>Polyneoptera</taxon>
        <taxon>Dictyoptera</taxon>
        <taxon>Blattodea</taxon>
        <taxon>Blaberoidea</taxon>
        <taxon>Blaberidae</taxon>
        <taxon>Diplopterinae</taxon>
        <taxon>Diploptera</taxon>
    </lineage>
</organism>